<keyword evidence="4" id="KW-1185">Reference proteome</keyword>
<keyword evidence="2" id="KW-1133">Transmembrane helix</keyword>
<proteinExistence type="predicted"/>
<feature type="transmembrane region" description="Helical" evidence="2">
    <location>
        <begin position="24"/>
        <end position="43"/>
    </location>
</feature>
<name>A0A9Q1DRG9_CONCO</name>
<evidence type="ECO:0000256" key="2">
    <source>
        <dbReference type="SAM" id="Phobius"/>
    </source>
</evidence>
<protein>
    <submittedName>
        <fullName evidence="3">Uncharacterized protein</fullName>
    </submittedName>
</protein>
<keyword evidence="2" id="KW-0472">Membrane</keyword>
<dbReference type="EMBL" id="JAFJMO010000004">
    <property type="protein sequence ID" value="KAJ8279046.1"/>
    <property type="molecule type" value="Genomic_DNA"/>
</dbReference>
<evidence type="ECO:0000313" key="4">
    <source>
        <dbReference type="Proteomes" id="UP001152803"/>
    </source>
</evidence>
<dbReference type="OrthoDB" id="8961136at2759"/>
<evidence type="ECO:0000256" key="1">
    <source>
        <dbReference type="SAM" id="MobiDB-lite"/>
    </source>
</evidence>
<gene>
    <name evidence="3" type="ORF">COCON_G00061120</name>
</gene>
<dbReference type="Proteomes" id="UP001152803">
    <property type="component" value="Unassembled WGS sequence"/>
</dbReference>
<sequence length="81" mass="9169">MAPFHAYQGSSLQPENEMEWSDEVLLFAAALLLILMFGLLLILHSNWETLMEVLQGRDAPEPHLSVEETNPLLGPYIPTYD</sequence>
<accession>A0A9Q1DRG9</accession>
<comment type="caution">
    <text evidence="3">The sequence shown here is derived from an EMBL/GenBank/DDBJ whole genome shotgun (WGS) entry which is preliminary data.</text>
</comment>
<reference evidence="3" key="1">
    <citation type="journal article" date="2023" name="Science">
        <title>Genome structures resolve the early diversification of teleost fishes.</title>
        <authorList>
            <person name="Parey E."/>
            <person name="Louis A."/>
            <person name="Montfort J."/>
            <person name="Bouchez O."/>
            <person name="Roques C."/>
            <person name="Iampietro C."/>
            <person name="Lluch J."/>
            <person name="Castinel A."/>
            <person name="Donnadieu C."/>
            <person name="Desvignes T."/>
            <person name="Floi Bucao C."/>
            <person name="Jouanno E."/>
            <person name="Wen M."/>
            <person name="Mejri S."/>
            <person name="Dirks R."/>
            <person name="Jansen H."/>
            <person name="Henkel C."/>
            <person name="Chen W.J."/>
            <person name="Zahm M."/>
            <person name="Cabau C."/>
            <person name="Klopp C."/>
            <person name="Thompson A.W."/>
            <person name="Robinson-Rechavi M."/>
            <person name="Braasch I."/>
            <person name="Lecointre G."/>
            <person name="Bobe J."/>
            <person name="Postlethwait J.H."/>
            <person name="Berthelot C."/>
            <person name="Roest Crollius H."/>
            <person name="Guiguen Y."/>
        </authorList>
    </citation>
    <scope>NUCLEOTIDE SEQUENCE</scope>
    <source>
        <strain evidence="3">Concon-B</strain>
    </source>
</reference>
<organism evidence="3 4">
    <name type="scientific">Conger conger</name>
    <name type="common">Conger eel</name>
    <name type="synonym">Muraena conger</name>
    <dbReference type="NCBI Taxonomy" id="82655"/>
    <lineage>
        <taxon>Eukaryota</taxon>
        <taxon>Metazoa</taxon>
        <taxon>Chordata</taxon>
        <taxon>Craniata</taxon>
        <taxon>Vertebrata</taxon>
        <taxon>Euteleostomi</taxon>
        <taxon>Actinopterygii</taxon>
        <taxon>Neopterygii</taxon>
        <taxon>Teleostei</taxon>
        <taxon>Anguilliformes</taxon>
        <taxon>Congridae</taxon>
        <taxon>Conger</taxon>
    </lineage>
</organism>
<keyword evidence="2" id="KW-0812">Transmembrane</keyword>
<feature type="region of interest" description="Disordered" evidence="1">
    <location>
        <begin position="60"/>
        <end position="81"/>
    </location>
</feature>
<dbReference type="AlphaFoldDB" id="A0A9Q1DRG9"/>
<evidence type="ECO:0000313" key="3">
    <source>
        <dbReference type="EMBL" id="KAJ8279046.1"/>
    </source>
</evidence>